<dbReference type="SMART" id="SM00418">
    <property type="entry name" value="HTH_ARSR"/>
    <property type="match status" value="1"/>
</dbReference>
<evidence type="ECO:0000313" key="5">
    <source>
        <dbReference type="EMBL" id="CAB4966027.1"/>
    </source>
</evidence>
<evidence type="ECO:0000256" key="3">
    <source>
        <dbReference type="ARBA" id="ARBA00023163"/>
    </source>
</evidence>
<sequence>MPSSITPDIAGLRALSHPVRLRMLGLLRSDGPATATVLAGRLGLNTGATSYHLRQLAQHGFIEEDTERGNARDRWWRATHEATYTSFSGEDITDDVEAYLATVAMIYGERLRTVVSELRFYPEQWQGVSRLSDWHFTLTPARAKALVEALTSTVEEVEDSTEDGAAPFVVNLNAYLEPGRLDLREPE</sequence>
<proteinExistence type="predicted"/>
<feature type="domain" description="HTH arsR-type" evidence="4">
    <location>
        <begin position="10"/>
        <end position="101"/>
    </location>
</feature>
<dbReference type="Gene3D" id="1.10.10.10">
    <property type="entry name" value="Winged helix-like DNA-binding domain superfamily/Winged helix DNA-binding domain"/>
    <property type="match status" value="1"/>
</dbReference>
<name>A0A6J7LD14_9ZZZZ</name>
<dbReference type="InterPro" id="IPR001845">
    <property type="entry name" value="HTH_ArsR_DNA-bd_dom"/>
</dbReference>
<evidence type="ECO:0000256" key="1">
    <source>
        <dbReference type="ARBA" id="ARBA00023015"/>
    </source>
</evidence>
<dbReference type="PANTHER" id="PTHR33154:SF15">
    <property type="entry name" value="REGULATORY PROTEIN ARSR"/>
    <property type="match status" value="1"/>
</dbReference>
<keyword evidence="2" id="KW-0238">DNA-binding</keyword>
<protein>
    <submittedName>
        <fullName evidence="5">Unannotated protein</fullName>
    </submittedName>
</protein>
<dbReference type="SUPFAM" id="SSF46785">
    <property type="entry name" value="Winged helix' DNA-binding domain"/>
    <property type="match status" value="1"/>
</dbReference>
<gene>
    <name evidence="5" type="ORF">UFOPK3662_03794</name>
</gene>
<dbReference type="PANTHER" id="PTHR33154">
    <property type="entry name" value="TRANSCRIPTIONAL REGULATOR, ARSR FAMILY"/>
    <property type="match status" value="1"/>
</dbReference>
<keyword evidence="1" id="KW-0805">Transcription regulation</keyword>
<dbReference type="InterPro" id="IPR036388">
    <property type="entry name" value="WH-like_DNA-bd_sf"/>
</dbReference>
<dbReference type="CDD" id="cd00090">
    <property type="entry name" value="HTH_ARSR"/>
    <property type="match status" value="1"/>
</dbReference>
<dbReference type="GO" id="GO:0003677">
    <property type="term" value="F:DNA binding"/>
    <property type="evidence" value="ECO:0007669"/>
    <property type="project" value="UniProtKB-KW"/>
</dbReference>
<dbReference type="AlphaFoldDB" id="A0A6J7LD14"/>
<dbReference type="InterPro" id="IPR011991">
    <property type="entry name" value="ArsR-like_HTH"/>
</dbReference>
<reference evidence="5" key="1">
    <citation type="submission" date="2020-05" db="EMBL/GenBank/DDBJ databases">
        <authorList>
            <person name="Chiriac C."/>
            <person name="Salcher M."/>
            <person name="Ghai R."/>
            <person name="Kavagutti S V."/>
        </authorList>
    </citation>
    <scope>NUCLEOTIDE SEQUENCE</scope>
</reference>
<evidence type="ECO:0000256" key="2">
    <source>
        <dbReference type="ARBA" id="ARBA00023125"/>
    </source>
</evidence>
<keyword evidence="3" id="KW-0804">Transcription</keyword>
<dbReference type="GO" id="GO:0003700">
    <property type="term" value="F:DNA-binding transcription factor activity"/>
    <property type="evidence" value="ECO:0007669"/>
    <property type="project" value="InterPro"/>
</dbReference>
<dbReference type="InterPro" id="IPR051081">
    <property type="entry name" value="HTH_MetalResp_TranReg"/>
</dbReference>
<accession>A0A6J7LD14</accession>
<dbReference type="InterPro" id="IPR036390">
    <property type="entry name" value="WH_DNA-bd_sf"/>
</dbReference>
<dbReference type="EMBL" id="CAFBMW010000058">
    <property type="protein sequence ID" value="CAB4966027.1"/>
    <property type="molecule type" value="Genomic_DNA"/>
</dbReference>
<dbReference type="Pfam" id="PF12840">
    <property type="entry name" value="HTH_20"/>
    <property type="match status" value="1"/>
</dbReference>
<organism evidence="5">
    <name type="scientific">freshwater metagenome</name>
    <dbReference type="NCBI Taxonomy" id="449393"/>
    <lineage>
        <taxon>unclassified sequences</taxon>
        <taxon>metagenomes</taxon>
        <taxon>ecological metagenomes</taxon>
    </lineage>
</organism>
<evidence type="ECO:0000259" key="4">
    <source>
        <dbReference type="SMART" id="SM00418"/>
    </source>
</evidence>